<sequence length="47" mass="5071">MAGKRKTRGSSKGRPQTEGARSQQGENSAFSNISLTQCSESVELQQN</sequence>
<accession>A0AAV5K0U9</accession>
<dbReference type="Proteomes" id="UP001054252">
    <property type="component" value="Unassembled WGS sequence"/>
</dbReference>
<name>A0AAV5K0U9_9ROSI</name>
<dbReference type="EMBL" id="BPVZ01000055">
    <property type="protein sequence ID" value="GKV20559.1"/>
    <property type="molecule type" value="Genomic_DNA"/>
</dbReference>
<protein>
    <submittedName>
        <fullName evidence="2">Uncharacterized protein</fullName>
    </submittedName>
</protein>
<evidence type="ECO:0000256" key="1">
    <source>
        <dbReference type="SAM" id="MobiDB-lite"/>
    </source>
</evidence>
<feature type="compositionally biased region" description="Polar residues" evidence="1">
    <location>
        <begin position="19"/>
        <end position="47"/>
    </location>
</feature>
<proteinExistence type="predicted"/>
<keyword evidence="3" id="KW-1185">Reference proteome</keyword>
<feature type="region of interest" description="Disordered" evidence="1">
    <location>
        <begin position="1"/>
        <end position="47"/>
    </location>
</feature>
<organism evidence="2 3">
    <name type="scientific">Rubroshorea leprosula</name>
    <dbReference type="NCBI Taxonomy" id="152421"/>
    <lineage>
        <taxon>Eukaryota</taxon>
        <taxon>Viridiplantae</taxon>
        <taxon>Streptophyta</taxon>
        <taxon>Embryophyta</taxon>
        <taxon>Tracheophyta</taxon>
        <taxon>Spermatophyta</taxon>
        <taxon>Magnoliopsida</taxon>
        <taxon>eudicotyledons</taxon>
        <taxon>Gunneridae</taxon>
        <taxon>Pentapetalae</taxon>
        <taxon>rosids</taxon>
        <taxon>malvids</taxon>
        <taxon>Malvales</taxon>
        <taxon>Dipterocarpaceae</taxon>
        <taxon>Rubroshorea</taxon>
    </lineage>
</organism>
<comment type="caution">
    <text evidence="2">The sequence shown here is derived from an EMBL/GenBank/DDBJ whole genome shotgun (WGS) entry which is preliminary data.</text>
</comment>
<reference evidence="2 3" key="1">
    <citation type="journal article" date="2021" name="Commun. Biol.">
        <title>The genome of Shorea leprosula (Dipterocarpaceae) highlights the ecological relevance of drought in aseasonal tropical rainforests.</title>
        <authorList>
            <person name="Ng K.K.S."/>
            <person name="Kobayashi M.J."/>
            <person name="Fawcett J.A."/>
            <person name="Hatakeyama M."/>
            <person name="Paape T."/>
            <person name="Ng C.H."/>
            <person name="Ang C.C."/>
            <person name="Tnah L.H."/>
            <person name="Lee C.T."/>
            <person name="Nishiyama T."/>
            <person name="Sese J."/>
            <person name="O'Brien M.J."/>
            <person name="Copetti D."/>
            <person name="Mohd Noor M.I."/>
            <person name="Ong R.C."/>
            <person name="Putra M."/>
            <person name="Sireger I.Z."/>
            <person name="Indrioko S."/>
            <person name="Kosugi Y."/>
            <person name="Izuno A."/>
            <person name="Isagi Y."/>
            <person name="Lee S.L."/>
            <person name="Shimizu K.K."/>
        </authorList>
    </citation>
    <scope>NUCLEOTIDE SEQUENCE [LARGE SCALE GENOMIC DNA]</scope>
    <source>
        <strain evidence="2">214</strain>
    </source>
</reference>
<dbReference type="AlphaFoldDB" id="A0AAV5K0U9"/>
<feature type="compositionally biased region" description="Basic residues" evidence="1">
    <location>
        <begin position="1"/>
        <end position="11"/>
    </location>
</feature>
<evidence type="ECO:0000313" key="3">
    <source>
        <dbReference type="Proteomes" id="UP001054252"/>
    </source>
</evidence>
<gene>
    <name evidence="2" type="ORF">SLEP1_g30660</name>
</gene>
<evidence type="ECO:0000313" key="2">
    <source>
        <dbReference type="EMBL" id="GKV20559.1"/>
    </source>
</evidence>